<sequence>MKSAAALAPIILAVTACATTASPPPAEQARPTPDAGQCDAGGLDDLVGQPANAELGAKARDRAGARTIRWIQPGMAVTMDYRSDRLNIHLDGQNMVERFRCG</sequence>
<dbReference type="PROSITE" id="PS51257">
    <property type="entry name" value="PROKAR_LIPOPROTEIN"/>
    <property type="match status" value="1"/>
</dbReference>
<dbReference type="RefSeq" id="WP_313913112.1">
    <property type="nucleotide sequence ID" value="NZ_CP135076.1"/>
</dbReference>
<accession>A0ABZ0B588</accession>
<name>A0ABZ0B588_9SPHN</name>
<feature type="chain" id="PRO_5046920591" evidence="2">
    <location>
        <begin position="19"/>
        <end position="102"/>
    </location>
</feature>
<protein>
    <submittedName>
        <fullName evidence="3">I78 family peptidase inhibitor</fullName>
    </submittedName>
</protein>
<proteinExistence type="predicted"/>
<feature type="signal peptide" evidence="2">
    <location>
        <begin position="1"/>
        <end position="18"/>
    </location>
</feature>
<reference evidence="3 4" key="1">
    <citation type="submission" date="2023-09" db="EMBL/GenBank/DDBJ databases">
        <authorList>
            <person name="Rey-Velasco X."/>
        </authorList>
    </citation>
    <scope>NUCLEOTIDE SEQUENCE [LARGE SCALE GENOMIC DNA]</scope>
    <source>
        <strain evidence="3 4">W311</strain>
    </source>
</reference>
<dbReference type="EMBL" id="CP135076">
    <property type="protein sequence ID" value="WNO52550.1"/>
    <property type="molecule type" value="Genomic_DNA"/>
</dbReference>
<gene>
    <name evidence="3" type="ORF">RPR59_08685</name>
</gene>
<evidence type="ECO:0000313" key="3">
    <source>
        <dbReference type="EMBL" id="WNO52550.1"/>
    </source>
</evidence>
<feature type="region of interest" description="Disordered" evidence="1">
    <location>
        <begin position="21"/>
        <end position="41"/>
    </location>
</feature>
<dbReference type="InterPro" id="IPR021719">
    <property type="entry name" value="Prot_inh_I78"/>
</dbReference>
<dbReference type="PANTHER" id="PTHR39600">
    <property type="entry name" value="PEPTIDASE INHIBITOR I78 FAMILY PROTEIN"/>
    <property type="match status" value="1"/>
</dbReference>
<dbReference type="PANTHER" id="PTHR39600:SF1">
    <property type="entry name" value="PEPTIDASE INHIBITOR I78 FAMILY PROTEIN"/>
    <property type="match status" value="1"/>
</dbReference>
<evidence type="ECO:0000313" key="4">
    <source>
        <dbReference type="Proteomes" id="UP001302249"/>
    </source>
</evidence>
<organism evidence="3 4">
    <name type="scientific">Stakelama saccharophila</name>
    <dbReference type="NCBI Taxonomy" id="3075605"/>
    <lineage>
        <taxon>Bacteria</taxon>
        <taxon>Pseudomonadati</taxon>
        <taxon>Pseudomonadota</taxon>
        <taxon>Alphaproteobacteria</taxon>
        <taxon>Sphingomonadales</taxon>
        <taxon>Sphingomonadaceae</taxon>
        <taxon>Stakelama</taxon>
    </lineage>
</organism>
<dbReference type="Pfam" id="PF11720">
    <property type="entry name" value="Inhibitor_I78"/>
    <property type="match status" value="1"/>
</dbReference>
<evidence type="ECO:0000256" key="1">
    <source>
        <dbReference type="SAM" id="MobiDB-lite"/>
    </source>
</evidence>
<keyword evidence="2" id="KW-0732">Signal</keyword>
<dbReference type="Gene3D" id="3.30.10.10">
    <property type="entry name" value="Trypsin Inhibitor V, subunit A"/>
    <property type="match status" value="1"/>
</dbReference>
<evidence type="ECO:0000256" key="2">
    <source>
        <dbReference type="SAM" id="SignalP"/>
    </source>
</evidence>
<dbReference type="Proteomes" id="UP001302249">
    <property type="component" value="Chromosome"/>
</dbReference>
<keyword evidence="4" id="KW-1185">Reference proteome</keyword>